<dbReference type="InterPro" id="IPR005123">
    <property type="entry name" value="Oxoglu/Fe-dep_dioxygenase_dom"/>
</dbReference>
<keyword evidence="2 4" id="KW-0479">Metal-binding</keyword>
<comment type="caution">
    <text evidence="6">The sequence shown here is derived from an EMBL/GenBank/DDBJ whole genome shotgun (WGS) entry which is preliminary data.</text>
</comment>
<dbReference type="InterPro" id="IPR027443">
    <property type="entry name" value="IPNS-like_sf"/>
</dbReference>
<dbReference type="Proteomes" id="UP000825935">
    <property type="component" value="Chromosome 26"/>
</dbReference>
<dbReference type="SUPFAM" id="SSF51197">
    <property type="entry name" value="Clavaminate synthase-like"/>
    <property type="match status" value="1"/>
</dbReference>
<dbReference type="PROSITE" id="PS51471">
    <property type="entry name" value="FE2OG_OXY"/>
    <property type="match status" value="1"/>
</dbReference>
<organism evidence="6 7">
    <name type="scientific">Ceratopteris richardii</name>
    <name type="common">Triangle waterfern</name>
    <dbReference type="NCBI Taxonomy" id="49495"/>
    <lineage>
        <taxon>Eukaryota</taxon>
        <taxon>Viridiplantae</taxon>
        <taxon>Streptophyta</taxon>
        <taxon>Embryophyta</taxon>
        <taxon>Tracheophyta</taxon>
        <taxon>Polypodiopsida</taxon>
        <taxon>Polypodiidae</taxon>
        <taxon>Polypodiales</taxon>
        <taxon>Pteridineae</taxon>
        <taxon>Pteridaceae</taxon>
        <taxon>Parkerioideae</taxon>
        <taxon>Ceratopteris</taxon>
    </lineage>
</organism>
<gene>
    <name evidence="6" type="ORF">KP509_26G045200</name>
</gene>
<evidence type="ECO:0000256" key="1">
    <source>
        <dbReference type="ARBA" id="ARBA00008056"/>
    </source>
</evidence>
<reference evidence="6" key="1">
    <citation type="submission" date="2021-08" db="EMBL/GenBank/DDBJ databases">
        <title>WGS assembly of Ceratopteris richardii.</title>
        <authorList>
            <person name="Marchant D.B."/>
            <person name="Chen G."/>
            <person name="Jenkins J."/>
            <person name="Shu S."/>
            <person name="Leebens-Mack J."/>
            <person name="Grimwood J."/>
            <person name="Schmutz J."/>
            <person name="Soltis P."/>
            <person name="Soltis D."/>
            <person name="Chen Z.-H."/>
        </authorList>
    </citation>
    <scope>NUCLEOTIDE SEQUENCE</scope>
    <source>
        <strain evidence="6">Whitten #5841</strain>
        <tissue evidence="6">Leaf</tissue>
    </source>
</reference>
<name>A0A8T2RLK6_CERRI</name>
<dbReference type="AlphaFoldDB" id="A0A8T2RLK6"/>
<dbReference type="InterPro" id="IPR026992">
    <property type="entry name" value="DIOX_N"/>
</dbReference>
<evidence type="ECO:0000256" key="3">
    <source>
        <dbReference type="ARBA" id="ARBA00023004"/>
    </source>
</evidence>
<keyword evidence="7" id="KW-1185">Reference proteome</keyword>
<dbReference type="PANTHER" id="PTHR47991">
    <property type="entry name" value="OXOGLUTARATE/IRON-DEPENDENT DIOXYGENASE"/>
    <property type="match status" value="1"/>
</dbReference>
<dbReference type="Pfam" id="PF03171">
    <property type="entry name" value="2OG-FeII_Oxy"/>
    <property type="match status" value="1"/>
</dbReference>
<accession>A0A8T2RLK6</accession>
<sequence length="353" mass="40072">MATHSAAVPAPIKIRSLKELVDCGLQYVPQTYIRPPHERVDTTSSSVPVNGSFTEKLPIISLRQSGNQLRQQIGLACKEWGIFQVIDHGFPTILKTELWEAISHFFSLPTDVKIELVSQGPSTPLFFFSGLYAQDTVSDWKDTLGFRPNRSTNLNLLPSFLREPLLKFERKMGVLAQKLIEMVFSSLRLDENIFSEIHTRRRTMTFNYYPACPEPNLTYGLSSHSDIGSITILMQDAVKGLQVKREERWIDVEPMKDAFIVLIGDQIEILTNGQYESAEHRVTTNKTVPRMSVACFFAPSEEDVVQPLKEFVDAKHPRLYKETKFCDYLRNGLSKPLCGKTNLEFSSLKLLPA</sequence>
<dbReference type="Gene3D" id="2.60.120.330">
    <property type="entry name" value="B-lactam Antibiotic, Isopenicillin N Synthase, Chain"/>
    <property type="match status" value="1"/>
</dbReference>
<dbReference type="OrthoDB" id="288590at2759"/>
<evidence type="ECO:0000259" key="5">
    <source>
        <dbReference type="PROSITE" id="PS51471"/>
    </source>
</evidence>
<dbReference type="EMBL" id="CM035431">
    <property type="protein sequence ID" value="KAH7296930.1"/>
    <property type="molecule type" value="Genomic_DNA"/>
</dbReference>
<keyword evidence="3 4" id="KW-0408">Iron</keyword>
<evidence type="ECO:0000256" key="2">
    <source>
        <dbReference type="ARBA" id="ARBA00022723"/>
    </source>
</evidence>
<feature type="domain" description="Fe2OG dioxygenase" evidence="5">
    <location>
        <begin position="196"/>
        <end position="299"/>
    </location>
</feature>
<evidence type="ECO:0000313" key="7">
    <source>
        <dbReference type="Proteomes" id="UP000825935"/>
    </source>
</evidence>
<dbReference type="InterPro" id="IPR044861">
    <property type="entry name" value="IPNS-like_FE2OG_OXY"/>
</dbReference>
<dbReference type="EMBL" id="CM035431">
    <property type="protein sequence ID" value="KAH7296931.1"/>
    <property type="molecule type" value="Genomic_DNA"/>
</dbReference>
<dbReference type="GO" id="GO:0046872">
    <property type="term" value="F:metal ion binding"/>
    <property type="evidence" value="ECO:0007669"/>
    <property type="project" value="UniProtKB-KW"/>
</dbReference>
<comment type="similarity">
    <text evidence="1 4">Belongs to the iron/ascorbate-dependent oxidoreductase family.</text>
</comment>
<evidence type="ECO:0000256" key="4">
    <source>
        <dbReference type="RuleBase" id="RU003682"/>
    </source>
</evidence>
<protein>
    <recommendedName>
        <fullName evidence="5">Fe2OG dioxygenase domain-containing protein</fullName>
    </recommendedName>
</protein>
<dbReference type="InterPro" id="IPR050295">
    <property type="entry name" value="Plant_2OG-oxidoreductases"/>
</dbReference>
<evidence type="ECO:0000313" key="6">
    <source>
        <dbReference type="EMBL" id="KAH7296930.1"/>
    </source>
</evidence>
<proteinExistence type="inferred from homology"/>
<dbReference type="GO" id="GO:0016491">
    <property type="term" value="F:oxidoreductase activity"/>
    <property type="evidence" value="ECO:0007669"/>
    <property type="project" value="UniProtKB-KW"/>
</dbReference>
<dbReference type="Pfam" id="PF14226">
    <property type="entry name" value="DIOX_N"/>
    <property type="match status" value="1"/>
</dbReference>
<keyword evidence="4" id="KW-0560">Oxidoreductase</keyword>